<accession>A0ABQ2RWF2</accession>
<protein>
    <submittedName>
        <fullName evidence="2">Membrane protein</fullName>
    </submittedName>
</protein>
<name>A0ABQ2RWF2_9DEIO</name>
<keyword evidence="1" id="KW-0812">Transmembrane</keyword>
<feature type="transmembrane region" description="Helical" evidence="1">
    <location>
        <begin position="233"/>
        <end position="251"/>
    </location>
</feature>
<comment type="caution">
    <text evidence="2">The sequence shown here is derived from an EMBL/GenBank/DDBJ whole genome shotgun (WGS) entry which is preliminary data.</text>
</comment>
<gene>
    <name evidence="2" type="ORF">GCM10008959_39420</name>
</gene>
<feature type="transmembrane region" description="Helical" evidence="1">
    <location>
        <begin position="117"/>
        <end position="138"/>
    </location>
</feature>
<dbReference type="RefSeq" id="WP_229778097.1">
    <property type="nucleotide sequence ID" value="NZ_BMQM01000048.1"/>
</dbReference>
<feature type="transmembrane region" description="Helical" evidence="1">
    <location>
        <begin position="12"/>
        <end position="31"/>
    </location>
</feature>
<feature type="transmembrane region" description="Helical" evidence="1">
    <location>
        <begin position="73"/>
        <end position="91"/>
    </location>
</feature>
<evidence type="ECO:0000256" key="1">
    <source>
        <dbReference type="SAM" id="Phobius"/>
    </source>
</evidence>
<feature type="transmembrane region" description="Helical" evidence="1">
    <location>
        <begin position="203"/>
        <end position="221"/>
    </location>
</feature>
<evidence type="ECO:0000313" key="3">
    <source>
        <dbReference type="Proteomes" id="UP000634308"/>
    </source>
</evidence>
<proteinExistence type="predicted"/>
<sequence length="255" mass="25889">MSLSAASAPLGQILLLTLIPVAATILGGVVASFRPPGPRVRSFVQHFAAGVVFAAVAGELLPEITAGHQPLGVVIGFVLGVGVMLAVRALVGRLEPEEAETDGGAEDGDTPRSATGLLAAVGIDILIDGLLIGVGFAAGERVGTLLVVALTLELLFLGLSVAASLGQRGASRGRSILTVSGLSLLVIVGATVGGTLLQGLTGLPLEIVLSFGAAALLFLVTEELLVEAHEVKETPWITSAFFLGFIALYLIELLS</sequence>
<feature type="transmembrane region" description="Helical" evidence="1">
    <location>
        <begin position="144"/>
        <end position="165"/>
    </location>
</feature>
<dbReference type="Proteomes" id="UP000634308">
    <property type="component" value="Unassembled WGS sequence"/>
</dbReference>
<reference evidence="3" key="1">
    <citation type="journal article" date="2019" name="Int. J. Syst. Evol. Microbiol.">
        <title>The Global Catalogue of Microorganisms (GCM) 10K type strain sequencing project: providing services to taxonomists for standard genome sequencing and annotation.</title>
        <authorList>
            <consortium name="The Broad Institute Genomics Platform"/>
            <consortium name="The Broad Institute Genome Sequencing Center for Infectious Disease"/>
            <person name="Wu L."/>
            <person name="Ma J."/>
        </authorList>
    </citation>
    <scope>NUCLEOTIDE SEQUENCE [LARGE SCALE GENOMIC DNA]</scope>
    <source>
        <strain evidence="3">JCM 31404</strain>
    </source>
</reference>
<feature type="transmembrane region" description="Helical" evidence="1">
    <location>
        <begin position="177"/>
        <end position="197"/>
    </location>
</feature>
<dbReference type="EMBL" id="BMQM01000048">
    <property type="protein sequence ID" value="GGR74296.1"/>
    <property type="molecule type" value="Genomic_DNA"/>
</dbReference>
<evidence type="ECO:0000313" key="2">
    <source>
        <dbReference type="EMBL" id="GGR74296.1"/>
    </source>
</evidence>
<keyword evidence="1" id="KW-0472">Membrane</keyword>
<organism evidence="2 3">
    <name type="scientific">Deinococcus seoulensis</name>
    <dbReference type="NCBI Taxonomy" id="1837379"/>
    <lineage>
        <taxon>Bacteria</taxon>
        <taxon>Thermotogati</taxon>
        <taxon>Deinococcota</taxon>
        <taxon>Deinococci</taxon>
        <taxon>Deinococcales</taxon>
        <taxon>Deinococcaceae</taxon>
        <taxon>Deinococcus</taxon>
    </lineage>
</organism>
<keyword evidence="1" id="KW-1133">Transmembrane helix</keyword>
<keyword evidence="3" id="KW-1185">Reference proteome</keyword>